<reference evidence="2" key="1">
    <citation type="journal article" date="2022" name="Mol. Ecol. Resour.">
        <title>The genomes of chicory, endive, great burdock and yacon provide insights into Asteraceae palaeo-polyploidization history and plant inulin production.</title>
        <authorList>
            <person name="Fan W."/>
            <person name="Wang S."/>
            <person name="Wang H."/>
            <person name="Wang A."/>
            <person name="Jiang F."/>
            <person name="Liu H."/>
            <person name="Zhao H."/>
            <person name="Xu D."/>
            <person name="Zhang Y."/>
        </authorList>
    </citation>
    <scope>NUCLEOTIDE SEQUENCE [LARGE SCALE GENOMIC DNA]</scope>
    <source>
        <strain evidence="2">cv. Niubang</strain>
    </source>
</reference>
<dbReference type="EMBL" id="CM042049">
    <property type="protein sequence ID" value="KAI3746669.1"/>
    <property type="molecule type" value="Genomic_DNA"/>
</dbReference>
<accession>A0ACB9DJ36</accession>
<organism evidence="1 2">
    <name type="scientific">Arctium lappa</name>
    <name type="common">Greater burdock</name>
    <name type="synonym">Lappa major</name>
    <dbReference type="NCBI Taxonomy" id="4217"/>
    <lineage>
        <taxon>Eukaryota</taxon>
        <taxon>Viridiplantae</taxon>
        <taxon>Streptophyta</taxon>
        <taxon>Embryophyta</taxon>
        <taxon>Tracheophyta</taxon>
        <taxon>Spermatophyta</taxon>
        <taxon>Magnoliopsida</taxon>
        <taxon>eudicotyledons</taxon>
        <taxon>Gunneridae</taxon>
        <taxon>Pentapetalae</taxon>
        <taxon>asterids</taxon>
        <taxon>campanulids</taxon>
        <taxon>Asterales</taxon>
        <taxon>Asteraceae</taxon>
        <taxon>Carduoideae</taxon>
        <taxon>Cardueae</taxon>
        <taxon>Arctiinae</taxon>
        <taxon>Arctium</taxon>
    </lineage>
</organism>
<dbReference type="Proteomes" id="UP001055879">
    <property type="component" value="Linkage Group LG03"/>
</dbReference>
<evidence type="ECO:0000313" key="2">
    <source>
        <dbReference type="Proteomes" id="UP001055879"/>
    </source>
</evidence>
<evidence type="ECO:0000313" key="1">
    <source>
        <dbReference type="EMBL" id="KAI3746669.1"/>
    </source>
</evidence>
<protein>
    <submittedName>
        <fullName evidence="1">Uncharacterized protein</fullName>
    </submittedName>
</protein>
<gene>
    <name evidence="1" type="ORF">L6452_09108</name>
</gene>
<name>A0ACB9DJ36_ARCLA</name>
<comment type="caution">
    <text evidence="1">The sequence shown here is derived from an EMBL/GenBank/DDBJ whole genome shotgun (WGS) entry which is preliminary data.</text>
</comment>
<proteinExistence type="predicted"/>
<reference evidence="1 2" key="2">
    <citation type="journal article" date="2022" name="Mol. Ecol. Resour.">
        <title>The genomes of chicory, endive, great burdock and yacon provide insights into Asteraceae paleo-polyploidization history and plant inulin production.</title>
        <authorList>
            <person name="Fan W."/>
            <person name="Wang S."/>
            <person name="Wang H."/>
            <person name="Wang A."/>
            <person name="Jiang F."/>
            <person name="Liu H."/>
            <person name="Zhao H."/>
            <person name="Xu D."/>
            <person name="Zhang Y."/>
        </authorList>
    </citation>
    <scope>NUCLEOTIDE SEQUENCE [LARGE SCALE GENOMIC DNA]</scope>
    <source>
        <strain evidence="2">cv. Niubang</strain>
    </source>
</reference>
<keyword evidence="2" id="KW-1185">Reference proteome</keyword>
<sequence>MSDDQKKALNSPSTRSVTEKIVSRRISHLPQSRLIISCVLDTDIANTELAPTHPIRLGLALNFSVFYYEILNSPDRACNLAKQVGALKLHSNSDLCTIWEFLSILKDPLDFILSKECSVNSPDYGPLPPNAPTWCLAPFHPEGRLSSLMADITCFLGFQYGQVIVHYKISMPTSTYDGRLMSYISEPTILF</sequence>